<feature type="transmembrane region" description="Helical" evidence="5">
    <location>
        <begin position="50"/>
        <end position="68"/>
    </location>
</feature>
<reference evidence="6 7" key="1">
    <citation type="submission" date="2019-03" db="EMBL/GenBank/DDBJ databases">
        <title>Alkanindiges illinoisensis: a potential pathogenic isolated from ascites of a gastric cancer patient with abdominal metastasis.</title>
        <authorList>
            <person name="Hu X."/>
            <person name="Yang B."/>
            <person name="Yan X."/>
            <person name="Lin L."/>
            <person name="Zhao H."/>
            <person name="Zhou F."/>
            <person name="Su B."/>
            <person name="Chen J."/>
            <person name="Rui Y."/>
            <person name="Wang Q."/>
            <person name="Zheng L."/>
        </authorList>
    </citation>
    <scope>NUCLEOTIDE SEQUENCE [LARGE SCALE GENOMIC DNA]</scope>
    <source>
        <strain evidence="6 7">NFYY 23406</strain>
    </source>
</reference>
<dbReference type="EMBL" id="SNTY01000034">
    <property type="protein sequence ID" value="TEU25833.1"/>
    <property type="molecule type" value="Genomic_DNA"/>
</dbReference>
<dbReference type="RefSeq" id="WP_134244639.1">
    <property type="nucleotide sequence ID" value="NZ_SNTY01000034.1"/>
</dbReference>
<name>A0A4Y7XBU6_9GAMM</name>
<proteinExistence type="predicted"/>
<evidence type="ECO:0000256" key="2">
    <source>
        <dbReference type="ARBA" id="ARBA00022692"/>
    </source>
</evidence>
<dbReference type="OrthoDB" id="7063374at2"/>
<feature type="transmembrane region" description="Helical" evidence="5">
    <location>
        <begin position="21"/>
        <end position="44"/>
    </location>
</feature>
<dbReference type="STRING" id="1120977.GCA_000619845_02839"/>
<dbReference type="PIRSF" id="PIRSF017854">
    <property type="entry name" value="T4SS_TrbD"/>
    <property type="match status" value="1"/>
</dbReference>
<dbReference type="AlphaFoldDB" id="A0A4Y7XBU6"/>
<accession>A0A4Y7XBU6</accession>
<dbReference type="InterPro" id="IPR016704">
    <property type="entry name" value="Conjugal_tfr_TrbD"/>
</dbReference>
<keyword evidence="3 5" id="KW-1133">Transmembrane helix</keyword>
<evidence type="ECO:0000256" key="3">
    <source>
        <dbReference type="ARBA" id="ARBA00022989"/>
    </source>
</evidence>
<dbReference type="InterPro" id="IPR007792">
    <property type="entry name" value="T4SS_VirB3/TrbD/AvhB"/>
</dbReference>
<sequence>MSNETPLRRSTINRALTRPSLLLGCERELILVAGLIAAIMIFALKTWSSILFGVGIWVVALILLRRIASADPLASKVYLRQFKNQDIYLARSTPFRTE</sequence>
<keyword evidence="2 5" id="KW-0812">Transmembrane</keyword>
<protein>
    <submittedName>
        <fullName evidence="6">Conjugal transfer protein TrbD</fullName>
    </submittedName>
</protein>
<organism evidence="6 7">
    <name type="scientific">Alkanindiges illinoisensis</name>
    <dbReference type="NCBI Taxonomy" id="197183"/>
    <lineage>
        <taxon>Bacteria</taxon>
        <taxon>Pseudomonadati</taxon>
        <taxon>Pseudomonadota</taxon>
        <taxon>Gammaproteobacteria</taxon>
        <taxon>Moraxellales</taxon>
        <taxon>Moraxellaceae</taxon>
        <taxon>Alkanindiges</taxon>
    </lineage>
</organism>
<comment type="caution">
    <text evidence="6">The sequence shown here is derived from an EMBL/GenBank/DDBJ whole genome shotgun (WGS) entry which is preliminary data.</text>
</comment>
<comment type="subcellular location">
    <subcellularLocation>
        <location evidence="1">Membrane</location>
    </subcellularLocation>
</comment>
<gene>
    <name evidence="6" type="ORF">E2B99_08915</name>
</gene>
<evidence type="ECO:0000256" key="1">
    <source>
        <dbReference type="ARBA" id="ARBA00004370"/>
    </source>
</evidence>
<evidence type="ECO:0000313" key="7">
    <source>
        <dbReference type="Proteomes" id="UP000297834"/>
    </source>
</evidence>
<dbReference type="Pfam" id="PF05101">
    <property type="entry name" value="VirB3"/>
    <property type="match status" value="1"/>
</dbReference>
<keyword evidence="4 5" id="KW-0472">Membrane</keyword>
<keyword evidence="7" id="KW-1185">Reference proteome</keyword>
<evidence type="ECO:0000313" key="6">
    <source>
        <dbReference type="EMBL" id="TEU25833.1"/>
    </source>
</evidence>
<dbReference type="GO" id="GO:0016020">
    <property type="term" value="C:membrane"/>
    <property type="evidence" value="ECO:0007669"/>
    <property type="project" value="UniProtKB-SubCell"/>
</dbReference>
<dbReference type="Proteomes" id="UP000297834">
    <property type="component" value="Unassembled WGS sequence"/>
</dbReference>
<evidence type="ECO:0000256" key="4">
    <source>
        <dbReference type="ARBA" id="ARBA00023136"/>
    </source>
</evidence>
<evidence type="ECO:0000256" key="5">
    <source>
        <dbReference type="SAM" id="Phobius"/>
    </source>
</evidence>
<dbReference type="NCBIfam" id="NF010395">
    <property type="entry name" value="PRK13823.1"/>
    <property type="match status" value="1"/>
</dbReference>